<evidence type="ECO:0000313" key="2">
    <source>
        <dbReference type="Proteomes" id="UP000663879"/>
    </source>
</evidence>
<keyword evidence="2" id="KW-1185">Reference proteome</keyword>
<dbReference type="Proteomes" id="UP000663879">
    <property type="component" value="Unassembled WGS sequence"/>
</dbReference>
<dbReference type="EMBL" id="CAJNOC010003935">
    <property type="protein sequence ID" value="CAF1003547.1"/>
    <property type="molecule type" value="Genomic_DNA"/>
</dbReference>
<organism evidence="1 2">
    <name type="scientific">Brachionus calyciflorus</name>
    <dbReference type="NCBI Taxonomy" id="104777"/>
    <lineage>
        <taxon>Eukaryota</taxon>
        <taxon>Metazoa</taxon>
        <taxon>Spiralia</taxon>
        <taxon>Gnathifera</taxon>
        <taxon>Rotifera</taxon>
        <taxon>Eurotatoria</taxon>
        <taxon>Monogononta</taxon>
        <taxon>Pseudotrocha</taxon>
        <taxon>Ploima</taxon>
        <taxon>Brachionidae</taxon>
        <taxon>Brachionus</taxon>
    </lineage>
</organism>
<dbReference type="CDD" id="cd00024">
    <property type="entry name" value="CD_CSD"/>
    <property type="match status" value="1"/>
</dbReference>
<dbReference type="OrthoDB" id="116216at2759"/>
<protein>
    <submittedName>
        <fullName evidence="1">Uncharacterized protein</fullName>
    </submittedName>
</protein>
<gene>
    <name evidence="1" type="ORF">OXX778_LOCUS16534</name>
</gene>
<evidence type="ECO:0000313" key="1">
    <source>
        <dbReference type="EMBL" id="CAF1003547.1"/>
    </source>
</evidence>
<comment type="caution">
    <text evidence="1">The sequence shown here is derived from an EMBL/GenBank/DDBJ whole genome shotgun (WGS) entry which is preliminary data.</text>
</comment>
<dbReference type="AlphaFoldDB" id="A0A814H1C2"/>
<name>A0A814H1C2_9BILA</name>
<sequence length="174" mass="20156">MRIIPQTTDPNIRFRRNEMLRESNNETLLKQDNTPFLNDQSDVGSRPKFILRYPNMTSSNENDDSEAIIARSQEIKNIIENSHNTAKEKNVYIKCEGLLTKLEARFKGPYKVVGLTSKGNYKLKNSLGEKLPDSYPRHKLKIVENNQNLPEESAEIERILGHKVIDNNFHYLVK</sequence>
<accession>A0A814H1C2</accession>
<proteinExistence type="predicted"/>
<reference evidence="1" key="1">
    <citation type="submission" date="2021-02" db="EMBL/GenBank/DDBJ databases">
        <authorList>
            <person name="Nowell W R."/>
        </authorList>
    </citation>
    <scope>NUCLEOTIDE SEQUENCE</scope>
    <source>
        <strain evidence="1">Ploen Becks lab</strain>
    </source>
</reference>